<gene>
    <name evidence="1" type="ordered locus">Tpen_0934</name>
</gene>
<protein>
    <submittedName>
        <fullName evidence="1">Uncharacterized protein</fullName>
    </submittedName>
</protein>
<name>A1RYQ5_THEPD</name>
<dbReference type="KEGG" id="tpe:Tpen_0934"/>
<evidence type="ECO:0000313" key="2">
    <source>
        <dbReference type="Proteomes" id="UP000000641"/>
    </source>
</evidence>
<dbReference type="AlphaFoldDB" id="A1RYQ5"/>
<dbReference type="OrthoDB" id="31134at2157"/>
<sequence>MSLYVSLYRAYQIARALIEKRPLALSDAGDVDGVVSATLFKISRPSAEIVLAHPTDVARSPILRRVYWDFVADLPCPGKAKLRADHHVTNTPCADEEYYDPSAPASALLAYKALSLEGNATATRLVELAVETDTANIKSREALLLDSAVKGAGYRGKLYLVRLLAEKGLDALNDEKVKEWIARHEEVRLRTESLAEKIPVEEVTVVAFRKRLKLSYRYLTILLERRGAKFTLVLVPRGLFKYRVYAGAQPESSYDASTVASRLGGGGHKFAAGALFRATSLRQALEKALEAAKTGAGVDPQKVVVVSDYNCIKEVYMEGKNKKLVF</sequence>
<dbReference type="InterPro" id="IPR038763">
    <property type="entry name" value="DHH_sf"/>
</dbReference>
<dbReference type="HOGENOM" id="CLU_846278_0_0_2"/>
<evidence type="ECO:0000313" key="1">
    <source>
        <dbReference type="EMBL" id="ABL78335.1"/>
    </source>
</evidence>
<dbReference type="SUPFAM" id="SSF64182">
    <property type="entry name" value="DHH phosphoesterases"/>
    <property type="match status" value="1"/>
</dbReference>
<dbReference type="GeneID" id="4600757"/>
<dbReference type="STRING" id="368408.Tpen_0934"/>
<dbReference type="Proteomes" id="UP000000641">
    <property type="component" value="Chromosome"/>
</dbReference>
<dbReference type="RefSeq" id="WP_011752600.1">
    <property type="nucleotide sequence ID" value="NC_008698.1"/>
</dbReference>
<dbReference type="EnsemblBacteria" id="ABL78335">
    <property type="protein sequence ID" value="ABL78335"/>
    <property type="gene ID" value="Tpen_0934"/>
</dbReference>
<dbReference type="PANTHER" id="PTHR47618">
    <property type="entry name" value="BIFUNCTIONAL OLIGORIBONUCLEASE AND PAP PHOSPHATASE NRNA"/>
    <property type="match status" value="1"/>
</dbReference>
<dbReference type="Gene3D" id="3.10.310.30">
    <property type="match status" value="1"/>
</dbReference>
<dbReference type="eggNOG" id="arCOG00431">
    <property type="taxonomic scope" value="Archaea"/>
</dbReference>
<accession>A1RYQ5</accession>
<dbReference type="EMBL" id="CP000505">
    <property type="protein sequence ID" value="ABL78335.1"/>
    <property type="molecule type" value="Genomic_DNA"/>
</dbReference>
<keyword evidence="2" id="KW-1185">Reference proteome</keyword>
<reference evidence="2" key="1">
    <citation type="journal article" date="2008" name="J. Bacteriol.">
        <title>Genome sequence of Thermofilum pendens reveals an exceptional loss of biosynthetic pathways without genome reduction.</title>
        <authorList>
            <person name="Anderson I."/>
            <person name="Rodriguez J."/>
            <person name="Susanti D."/>
            <person name="Porat I."/>
            <person name="Reich C."/>
            <person name="Ulrich L.E."/>
            <person name="Elkins J.G."/>
            <person name="Mavromatis K."/>
            <person name="Lykidis A."/>
            <person name="Kim E."/>
            <person name="Thompson L.S."/>
            <person name="Nolan M."/>
            <person name="Land M."/>
            <person name="Copeland A."/>
            <person name="Lapidus A."/>
            <person name="Lucas S."/>
            <person name="Detter C."/>
            <person name="Zhulin I.B."/>
            <person name="Olsen G.J."/>
            <person name="Whitman W."/>
            <person name="Mukhopadhyay B."/>
            <person name="Bristow J."/>
            <person name="Kyrpides N."/>
        </authorList>
    </citation>
    <scope>NUCLEOTIDE SEQUENCE [LARGE SCALE GENOMIC DNA]</scope>
    <source>
        <strain evidence="2">DSM 2475 / Hrk 5</strain>
    </source>
</reference>
<dbReference type="PANTHER" id="PTHR47618:SF1">
    <property type="entry name" value="BIFUNCTIONAL OLIGORIBONUCLEASE AND PAP PHOSPHATASE NRNA"/>
    <property type="match status" value="1"/>
</dbReference>
<proteinExistence type="predicted"/>
<organism evidence="1 2">
    <name type="scientific">Thermofilum pendens (strain DSM 2475 / Hrk 5)</name>
    <dbReference type="NCBI Taxonomy" id="368408"/>
    <lineage>
        <taxon>Archaea</taxon>
        <taxon>Thermoproteota</taxon>
        <taxon>Thermoprotei</taxon>
        <taxon>Thermofilales</taxon>
        <taxon>Thermofilaceae</taxon>
        <taxon>Thermofilum</taxon>
    </lineage>
</organism>
<dbReference type="InterPro" id="IPR051319">
    <property type="entry name" value="Oligoribo/pAp-PDE_c-di-AMP_PDE"/>
</dbReference>